<dbReference type="PANTHER" id="PTHR33507:SF3">
    <property type="entry name" value="INNER MEMBRANE PROTEIN YBBJ"/>
    <property type="match status" value="1"/>
</dbReference>
<evidence type="ECO:0000256" key="3">
    <source>
        <dbReference type="ARBA" id="ARBA00022989"/>
    </source>
</evidence>
<comment type="caution">
    <text evidence="7">The sequence shown here is derived from an EMBL/GenBank/DDBJ whole genome shotgun (WGS) entry which is preliminary data.</text>
</comment>
<dbReference type="Proteomes" id="UP001354971">
    <property type="component" value="Unassembled WGS sequence"/>
</dbReference>
<keyword evidence="3 5" id="KW-1133">Transmembrane helix</keyword>
<comment type="subcellular location">
    <subcellularLocation>
        <location evidence="1">Membrane</location>
        <topology evidence="1">Multi-pass membrane protein</topology>
    </subcellularLocation>
</comment>
<evidence type="ECO:0000256" key="5">
    <source>
        <dbReference type="SAM" id="Phobius"/>
    </source>
</evidence>
<feature type="transmembrane region" description="Helical" evidence="5">
    <location>
        <begin position="43"/>
        <end position="71"/>
    </location>
</feature>
<name>A0ABU7LN32_9PROT</name>
<organism evidence="7 8">
    <name type="scientific">Hyphobacterium lacteum</name>
    <dbReference type="NCBI Taxonomy" id="3116575"/>
    <lineage>
        <taxon>Bacteria</taxon>
        <taxon>Pseudomonadati</taxon>
        <taxon>Pseudomonadota</taxon>
        <taxon>Alphaproteobacteria</taxon>
        <taxon>Maricaulales</taxon>
        <taxon>Maricaulaceae</taxon>
        <taxon>Hyphobacterium</taxon>
    </lineage>
</organism>
<protein>
    <submittedName>
        <fullName evidence="7">NfeD family protein</fullName>
    </submittedName>
</protein>
<dbReference type="Pfam" id="PF01957">
    <property type="entry name" value="NfeD"/>
    <property type="match status" value="1"/>
</dbReference>
<evidence type="ECO:0000259" key="6">
    <source>
        <dbReference type="Pfam" id="PF01957"/>
    </source>
</evidence>
<gene>
    <name evidence="7" type="ORF">V0U79_02895</name>
</gene>
<reference evidence="7 8" key="1">
    <citation type="submission" date="2024-01" db="EMBL/GenBank/DDBJ databases">
        <title>Hyphobacterium bacterium isolated from marine sediment.</title>
        <authorList>
            <person name="Zhao S."/>
        </authorList>
    </citation>
    <scope>NUCLEOTIDE SEQUENCE [LARGE SCALE GENOMIC DNA]</scope>
    <source>
        <strain evidence="8">HN65</strain>
    </source>
</reference>
<evidence type="ECO:0000313" key="8">
    <source>
        <dbReference type="Proteomes" id="UP001354971"/>
    </source>
</evidence>
<evidence type="ECO:0000313" key="7">
    <source>
        <dbReference type="EMBL" id="MEE2525298.1"/>
    </source>
</evidence>
<dbReference type="InterPro" id="IPR012340">
    <property type="entry name" value="NA-bd_OB-fold"/>
</dbReference>
<sequence length="150" mass="16039">MDILIGFLEGLNLWWWLGIAAALLITELLTGTTYILWPAASAFVTALIASFVGWPVELFIFAGLGVAFLVLGDRFVKPRLKSGSDSGLNSRATYLVGERVTIVSAFTEGKGRVRHGDTEWAAKSHDGSDLAEGTSAIVDALDGTRLVVKA</sequence>
<feature type="transmembrane region" description="Helical" evidence="5">
    <location>
        <begin position="12"/>
        <end position="37"/>
    </location>
</feature>
<dbReference type="Gene3D" id="2.40.50.140">
    <property type="entry name" value="Nucleic acid-binding proteins"/>
    <property type="match status" value="1"/>
</dbReference>
<accession>A0ABU7LN32</accession>
<feature type="domain" description="NfeD-like C-terminal" evidence="6">
    <location>
        <begin position="95"/>
        <end position="149"/>
    </location>
</feature>
<keyword evidence="2 5" id="KW-0812">Transmembrane</keyword>
<dbReference type="InterPro" id="IPR002810">
    <property type="entry name" value="NfeD-like_C"/>
</dbReference>
<proteinExistence type="predicted"/>
<keyword evidence="8" id="KW-1185">Reference proteome</keyword>
<dbReference type="InterPro" id="IPR052165">
    <property type="entry name" value="Membrane_assoc_protease"/>
</dbReference>
<evidence type="ECO:0000256" key="2">
    <source>
        <dbReference type="ARBA" id="ARBA00022692"/>
    </source>
</evidence>
<evidence type="ECO:0000256" key="1">
    <source>
        <dbReference type="ARBA" id="ARBA00004141"/>
    </source>
</evidence>
<evidence type="ECO:0000256" key="4">
    <source>
        <dbReference type="ARBA" id="ARBA00023136"/>
    </source>
</evidence>
<dbReference type="PANTHER" id="PTHR33507">
    <property type="entry name" value="INNER MEMBRANE PROTEIN YBBJ"/>
    <property type="match status" value="1"/>
</dbReference>
<keyword evidence="4 5" id="KW-0472">Membrane</keyword>
<dbReference type="EMBL" id="JAZDRP010000002">
    <property type="protein sequence ID" value="MEE2525298.1"/>
    <property type="molecule type" value="Genomic_DNA"/>
</dbReference>
<dbReference type="RefSeq" id="WP_330197961.1">
    <property type="nucleotide sequence ID" value="NZ_JAZDRP010000002.1"/>
</dbReference>